<protein>
    <recommendedName>
        <fullName evidence="4">Integral membrane protein</fullName>
    </recommendedName>
</protein>
<evidence type="ECO:0008006" key="4">
    <source>
        <dbReference type="Google" id="ProtNLM"/>
    </source>
</evidence>
<dbReference type="AlphaFoldDB" id="A0A3N6WRP5"/>
<feature type="transmembrane region" description="Helical" evidence="1">
    <location>
        <begin position="66"/>
        <end position="84"/>
    </location>
</feature>
<feature type="transmembrane region" description="Helical" evidence="1">
    <location>
        <begin position="96"/>
        <end position="112"/>
    </location>
</feature>
<accession>A0A3N6WRP5</accession>
<sequence>MSILYTVLVVLHIVCWAAALVVYLRDIRAPRVAPGIAHSIAGALVTGLILVAMWEMTDVKDGDPNHVKIGIKLVVALIATILAFTQQKKPAPNPMAHVVAGLVVVNIVIALVW</sequence>
<comment type="caution">
    <text evidence="2">The sequence shown here is derived from an EMBL/GenBank/DDBJ whole genome shotgun (WGS) entry which is preliminary data.</text>
</comment>
<dbReference type="Proteomes" id="UP000275225">
    <property type="component" value="Unassembled WGS sequence"/>
</dbReference>
<evidence type="ECO:0000313" key="2">
    <source>
        <dbReference type="EMBL" id="RQN10129.1"/>
    </source>
</evidence>
<name>A0A3N6WRP5_9ACTN</name>
<keyword evidence="1" id="KW-1133">Transmembrane helix</keyword>
<organism evidence="2 3">
    <name type="scientific">Aeromicrobium camelliae</name>
    <dbReference type="NCBI Taxonomy" id="1538144"/>
    <lineage>
        <taxon>Bacteria</taxon>
        <taxon>Bacillati</taxon>
        <taxon>Actinomycetota</taxon>
        <taxon>Actinomycetes</taxon>
        <taxon>Propionibacteriales</taxon>
        <taxon>Nocardioidaceae</taxon>
        <taxon>Aeromicrobium</taxon>
    </lineage>
</organism>
<reference evidence="2 3" key="1">
    <citation type="submission" date="2018-11" db="EMBL/GenBank/DDBJ databases">
        <authorList>
            <person name="Li F."/>
        </authorList>
    </citation>
    <scope>NUCLEOTIDE SEQUENCE [LARGE SCALE GENOMIC DNA]</scope>
    <source>
        <strain evidence="2 3">YS17T</strain>
    </source>
</reference>
<feature type="transmembrane region" description="Helical" evidence="1">
    <location>
        <begin position="6"/>
        <end position="24"/>
    </location>
</feature>
<feature type="transmembrane region" description="Helical" evidence="1">
    <location>
        <begin position="36"/>
        <end position="54"/>
    </location>
</feature>
<keyword evidence="1" id="KW-0812">Transmembrane</keyword>
<keyword evidence="1" id="KW-0472">Membrane</keyword>
<keyword evidence="3" id="KW-1185">Reference proteome</keyword>
<evidence type="ECO:0000313" key="3">
    <source>
        <dbReference type="Proteomes" id="UP000275225"/>
    </source>
</evidence>
<dbReference type="OrthoDB" id="3830423at2"/>
<evidence type="ECO:0000256" key="1">
    <source>
        <dbReference type="SAM" id="Phobius"/>
    </source>
</evidence>
<dbReference type="EMBL" id="RQJX01000001">
    <property type="protein sequence ID" value="RQN10129.1"/>
    <property type="molecule type" value="Genomic_DNA"/>
</dbReference>
<gene>
    <name evidence="2" type="ORF">EHW97_01160</name>
</gene>
<proteinExistence type="predicted"/>
<dbReference type="RefSeq" id="WP_124235325.1">
    <property type="nucleotide sequence ID" value="NZ_JBHUFI010000007.1"/>
</dbReference>